<dbReference type="EMBL" id="VRMN01000009">
    <property type="protein sequence ID" value="KAA8492460.1"/>
    <property type="molecule type" value="Genomic_DNA"/>
</dbReference>
<evidence type="ECO:0000256" key="4">
    <source>
        <dbReference type="ARBA" id="ARBA00023136"/>
    </source>
</evidence>
<comment type="subcellular location">
    <subcellularLocation>
        <location evidence="1">Membrane</location>
        <topology evidence="1">Multi-pass membrane protein</topology>
    </subcellularLocation>
    <subcellularLocation>
        <location evidence="5">Mitochondrion inner membrane</location>
        <topology evidence="5">Multi-pass membrane protein</topology>
    </subcellularLocation>
</comment>
<reference evidence="7" key="1">
    <citation type="journal article" date="2019" name="Nat. Commun.">
        <title>Expansion of phycobilisome linker gene families in mesophilic red algae.</title>
        <authorList>
            <person name="Lee J."/>
            <person name="Kim D."/>
            <person name="Bhattacharya D."/>
            <person name="Yoon H.S."/>
        </authorList>
    </citation>
    <scope>NUCLEOTIDE SEQUENCE [LARGE SCALE GENOMIC DNA]</scope>
    <source>
        <strain evidence="7">CCMP 1328</strain>
    </source>
</reference>
<dbReference type="GO" id="GO:0030943">
    <property type="term" value="F:mitochondrion targeting sequence binding"/>
    <property type="evidence" value="ECO:0007669"/>
    <property type="project" value="TreeGrafter"/>
</dbReference>
<keyword evidence="5" id="KW-0653">Protein transport</keyword>
<accession>A0A5J4YNE8</accession>
<protein>
    <recommendedName>
        <fullName evidence="5">Mitochondrial import inner membrane translocase subunit TIM22</fullName>
    </recommendedName>
</protein>
<evidence type="ECO:0000256" key="3">
    <source>
        <dbReference type="ARBA" id="ARBA00022989"/>
    </source>
</evidence>
<keyword evidence="5" id="KW-0811">Translocation</keyword>
<keyword evidence="5" id="KW-0999">Mitochondrion inner membrane</keyword>
<dbReference type="InterPro" id="IPR039175">
    <property type="entry name" value="TIM22"/>
</dbReference>
<comment type="subunit">
    <text evidence="5">Component of the TIM22 complex.</text>
</comment>
<evidence type="ECO:0000313" key="6">
    <source>
        <dbReference type="EMBL" id="KAA8492460.1"/>
    </source>
</evidence>
<evidence type="ECO:0000256" key="5">
    <source>
        <dbReference type="RuleBase" id="RU367038"/>
    </source>
</evidence>
<dbReference type="GO" id="GO:0008320">
    <property type="term" value="F:protein transmembrane transporter activity"/>
    <property type="evidence" value="ECO:0007669"/>
    <property type="project" value="UniProtKB-UniRule"/>
</dbReference>
<keyword evidence="4" id="KW-0472">Membrane</keyword>
<evidence type="ECO:0000313" key="7">
    <source>
        <dbReference type="Proteomes" id="UP000324585"/>
    </source>
</evidence>
<keyword evidence="3" id="KW-1133">Transmembrane helix</keyword>
<dbReference type="OrthoDB" id="75343at2759"/>
<dbReference type="GO" id="GO:0045039">
    <property type="term" value="P:protein insertion into mitochondrial inner membrane"/>
    <property type="evidence" value="ECO:0007669"/>
    <property type="project" value="UniProtKB-UniRule"/>
</dbReference>
<dbReference type="GO" id="GO:0042721">
    <property type="term" value="C:TIM22 mitochondrial import inner membrane insertion complex"/>
    <property type="evidence" value="ECO:0007669"/>
    <property type="project" value="UniProtKB-UniRule"/>
</dbReference>
<evidence type="ECO:0000256" key="1">
    <source>
        <dbReference type="ARBA" id="ARBA00004141"/>
    </source>
</evidence>
<dbReference type="AlphaFoldDB" id="A0A5J4YNE8"/>
<keyword evidence="2" id="KW-0812">Transmembrane</keyword>
<keyword evidence="5" id="KW-0813">Transport</keyword>
<keyword evidence="5" id="KW-0496">Mitochondrion</keyword>
<organism evidence="6 7">
    <name type="scientific">Porphyridium purpureum</name>
    <name type="common">Red alga</name>
    <name type="synonym">Porphyridium cruentum</name>
    <dbReference type="NCBI Taxonomy" id="35688"/>
    <lineage>
        <taxon>Eukaryota</taxon>
        <taxon>Rhodophyta</taxon>
        <taxon>Bangiophyceae</taxon>
        <taxon>Porphyridiales</taxon>
        <taxon>Porphyridiaceae</taxon>
        <taxon>Porphyridium</taxon>
    </lineage>
</organism>
<dbReference type="Pfam" id="PF02466">
    <property type="entry name" value="Tim17"/>
    <property type="match status" value="1"/>
</dbReference>
<comment type="similarity">
    <text evidence="5">Belongs to the Tim17/Tim22/Tim23 family.</text>
</comment>
<proteinExistence type="inferred from homology"/>
<sequence length="198" mass="20729">MTPNRKLVCGVQRHAAMGLAFQSPLDVRHARAAKPKSTASDGSGKVSATAASTEAAESLASRSIQVRILDTAQAGLTSFVNGGLFGAIFGFVSGLASKRNLKLALGEARSSGISWGGIGALYAGIQTAAKNIRGVDDTWNTVLGACGSGVYLSWGQGGRSMAQGCVSFAAFTYVVEKYLYPRNQQEPLTDEEKLMYGK</sequence>
<dbReference type="Proteomes" id="UP000324585">
    <property type="component" value="Unassembled WGS sequence"/>
</dbReference>
<dbReference type="PANTHER" id="PTHR14110:SF1">
    <property type="entry name" value="CHLOROPLASTIC IMPORT INNER MEMBRANE TRANSLOCASE SUBUNIT TIM22-2-RELATED"/>
    <property type="match status" value="1"/>
</dbReference>
<comment type="caution">
    <text evidence="6">The sequence shown here is derived from an EMBL/GenBank/DDBJ whole genome shotgun (WGS) entry which is preliminary data.</text>
</comment>
<dbReference type="PANTHER" id="PTHR14110">
    <property type="entry name" value="MITOCHONDRIAL IMPORT INNER MEMBRANE TRANSLOCASE SUBUNIT TIM22"/>
    <property type="match status" value="1"/>
</dbReference>
<keyword evidence="7" id="KW-1185">Reference proteome</keyword>
<comment type="function">
    <text evidence="5">Essential core component of the TIM22 complex, a complex that mediates the import and insertion of multi-pass transmembrane proteins into the mitochondrial inner membrane. In the TIM22 complex, it constitutes the voltage-activated and signal-gated channel. Forms a twin-pore translocase that uses the membrane potential as external driving force in 2 voltage-dependent steps.</text>
</comment>
<gene>
    <name evidence="6" type="ORF">FVE85_7967</name>
</gene>
<name>A0A5J4YNE8_PORPP</name>
<evidence type="ECO:0000256" key="2">
    <source>
        <dbReference type="ARBA" id="ARBA00022692"/>
    </source>
</evidence>
<dbReference type="OMA" id="MENCMEA"/>